<proteinExistence type="predicted"/>
<dbReference type="AlphaFoldDB" id="A0AA88DQG2"/>
<evidence type="ECO:0000313" key="1">
    <source>
        <dbReference type="EMBL" id="GMN59610.1"/>
    </source>
</evidence>
<name>A0AA88DQG2_FICCA</name>
<organism evidence="1 2">
    <name type="scientific">Ficus carica</name>
    <name type="common">Common fig</name>
    <dbReference type="NCBI Taxonomy" id="3494"/>
    <lineage>
        <taxon>Eukaryota</taxon>
        <taxon>Viridiplantae</taxon>
        <taxon>Streptophyta</taxon>
        <taxon>Embryophyta</taxon>
        <taxon>Tracheophyta</taxon>
        <taxon>Spermatophyta</taxon>
        <taxon>Magnoliopsida</taxon>
        <taxon>eudicotyledons</taxon>
        <taxon>Gunneridae</taxon>
        <taxon>Pentapetalae</taxon>
        <taxon>rosids</taxon>
        <taxon>fabids</taxon>
        <taxon>Rosales</taxon>
        <taxon>Moraceae</taxon>
        <taxon>Ficeae</taxon>
        <taxon>Ficus</taxon>
    </lineage>
</organism>
<protein>
    <submittedName>
        <fullName evidence="1">Uncharacterized protein</fullName>
    </submittedName>
</protein>
<dbReference type="EMBL" id="BTGU01000089">
    <property type="protein sequence ID" value="GMN59610.1"/>
    <property type="molecule type" value="Genomic_DNA"/>
</dbReference>
<comment type="caution">
    <text evidence="1">The sequence shown here is derived from an EMBL/GenBank/DDBJ whole genome shotgun (WGS) entry which is preliminary data.</text>
</comment>
<keyword evidence="2" id="KW-1185">Reference proteome</keyword>
<accession>A0AA88DQG2</accession>
<sequence length="121" mass="13492">MSSSNNVLGQATNPLTASSTVVASYVGIGNATFFNFDTLIDTRMLPVESHGLYRWEGSPAMLFQQTQQATVHHEVHRKYRAYTPGCRPAWLADQTLRVIFSWIEQLALKLLCWSMVGTSLG</sequence>
<reference evidence="1" key="1">
    <citation type="submission" date="2023-07" db="EMBL/GenBank/DDBJ databases">
        <title>draft genome sequence of fig (Ficus carica).</title>
        <authorList>
            <person name="Takahashi T."/>
            <person name="Nishimura K."/>
        </authorList>
    </citation>
    <scope>NUCLEOTIDE SEQUENCE</scope>
</reference>
<dbReference type="Proteomes" id="UP001187192">
    <property type="component" value="Unassembled WGS sequence"/>
</dbReference>
<gene>
    <name evidence="1" type="ORF">TIFTF001_028702</name>
</gene>
<evidence type="ECO:0000313" key="2">
    <source>
        <dbReference type="Proteomes" id="UP001187192"/>
    </source>
</evidence>